<dbReference type="PROSITE" id="PS52035">
    <property type="entry name" value="PEPTIDASE_M14"/>
    <property type="match status" value="3"/>
</dbReference>
<dbReference type="Pfam" id="PF13620">
    <property type="entry name" value="CarboxypepD_reg"/>
    <property type="match status" value="3"/>
</dbReference>
<sequence>MRSAIVSALTVCCLMFVARALPAPEAAADESFLNGHKYMSHDELSEFLLKLEQEHPHLAARKSIGKSVEGRDLWALELRRNVAEERPLGMPMVKMVANMHGDETVGRELLIFMAQYLLGNYGKVDRVTRLLNRTDIFLMPSMNPDGYTRSQEGLCGSLKDYIGRENANAVDLNRDFPDQYGSPNKTLEECQPETQAMMNWIVSEPFVLSSNLHGGAVVASYPFDDNQRHDETSKVESKSPDDAVFKFLSLEYAKNNPKMAAGNACQSMYPDEYFPQGITNGAFWYNVDGGMQDFNYLHSNCFEITFELSCCKFPNVTELPSYWRDNRESLLKYLELTNMGLHGFVMDENNNAIQNADIVVQNIEKNITSTSRGEYWRLLSPGNYVVHASAYGYQSTSPIPIAISSVDEPKILNFTLHRLQSQGPGVSGKLVSKLRPAMDRDGFMTETVFTHHNYTEMVHWLTFLSRTYPKITRLYSIGKSVHGRDLLVLEISDNPGHHEPGEPEFKYVANMHGNEVVGREMLLLLAKYLCEQYQTDKRLTDLVDNTRIHLMPSMNPDGYEISREGDRMSIHGRANSNGIDLNRNFPDQYGVTEDNKVQQPETKAVMEWITGNPFVLSANLHNGALVANYPFDDTEDGHTGANRSPDDAVFKRLAHTYANAHPTMPLGEPCRHNSGVLEKPFPSGITNGAEWYVVSGGMQDFNYLNSNCFEITIEMGCDKFPNHTEIHKHWLDHREALLLYMEQVHSGVAGFVRSTSGNGLKDATISVRGINHSVKTAADGDYWRLLVPGTYTITASAPGYESQTLKIEVPETGAPTYKATRAASLNFTLLREDVLEWSYVHDYNITENVVTMYELHQPEAFKNIIGTLETKNSEIIEIIPSSSNEVMHYKISDQIGSPEENKFHILLIGGLWGPESVGPELLLRFTRHLVAAFNEKESNVTHVLKNCVVHMLLIFDQSTDKGLECDLSNKPGGGLGQLIASPGVTSPDVNAESKLLVMVLDTIRSQPLDLVVSLEGGGLKLRHSTQTDDILRDALIMLEEQFEKPSNGVYHPRECESVTSIPSDNMEKLRQRMVDNMYARTGKPMVSIQASCCRHAPPASIPKLWKNNMAGLLRLLSASVQGVRGQVLYSNGDPMRGRLVNFKDSTRKIEVSPNMAYFKAILHSGSYILQVLTEELTLNVYDNQTTDFTFKLSQNVNYGEPLPDAQSSTPTAYHTPQAIRQTLIELNNRFPKVTRLYSLGQSHTVPVLELGKQDRDPVISSPSSIAFIGGFHPDEGISSEILIQFIQHLLREYGKDDKVTQYFENLKIHVIPILNPDPSLESERINLDTDFPVEDTNQKPQLTVTKELISWLQTESPVFATTIRAGSVHVSIPFSNSYRRLSGSTTANSFASVDDKLFRLIGESYAALHPSMSHGVPRCMKSKSSTDIFEKGVINAGQWRPRSGSFMDFAYLNSSVMAMEVFVDCNLLPAQASVLQTWLDHQKSLLFLLDIVNGSGAPGFTGYVTDESGIPVSDARIMIDGGIHVVKTGHNGAYWRLASSGVHTVTVEADGYLPLTKLVTVPAPQLLKVMFRLTKDESVMGLPRLVFIMFAGLLCLLLVVCGACSYALCQRRSKRQREDNYSFSILSQRAENFDEVKDMFSTPVLNELRSRPYHDEDSTSEEDESIGGEDDIVVVRTSPDFDRKF</sequence>
<dbReference type="InParanoid" id="A0A6P8YAR9"/>
<evidence type="ECO:0000256" key="11">
    <source>
        <dbReference type="SAM" id="Phobius"/>
    </source>
</evidence>
<dbReference type="FunFam" id="2.60.40.1120:FF:000004">
    <property type="entry name" value="Carboxypeptidase E"/>
    <property type="match status" value="1"/>
</dbReference>
<feature type="compositionally biased region" description="Basic and acidic residues" evidence="10">
    <location>
        <begin position="1648"/>
        <end position="1657"/>
    </location>
</feature>
<keyword evidence="4" id="KW-0645">Protease</keyword>
<dbReference type="Gene3D" id="2.60.40.1120">
    <property type="entry name" value="Carboxypeptidase-like, regulatory domain"/>
    <property type="match status" value="3"/>
</dbReference>
<dbReference type="PROSITE" id="PS00133">
    <property type="entry name" value="CARBOXYPEPT_ZN_2"/>
    <property type="match status" value="1"/>
</dbReference>
<dbReference type="Gene3D" id="3.40.630.10">
    <property type="entry name" value="Zn peptidases"/>
    <property type="match status" value="5"/>
</dbReference>
<proteinExistence type="inferred from homology"/>
<dbReference type="SUPFAM" id="SSF49464">
    <property type="entry name" value="Carboxypeptidase regulatory domain-like"/>
    <property type="match status" value="3"/>
</dbReference>
<dbReference type="PANTHER" id="PTHR11532:SF62">
    <property type="entry name" value="CARBOXYPEPTIDASE D"/>
    <property type="match status" value="1"/>
</dbReference>
<dbReference type="FunCoup" id="A0A6P8YAR9">
    <property type="interactions" value="751"/>
</dbReference>
<dbReference type="GeneID" id="117642553"/>
<feature type="domain" description="Peptidase M14" evidence="13">
    <location>
        <begin position="1212"/>
        <end position="1492"/>
    </location>
</feature>
<dbReference type="InterPro" id="IPR008969">
    <property type="entry name" value="CarboxyPept-like_regulatory"/>
</dbReference>
<feature type="transmembrane region" description="Helical" evidence="11">
    <location>
        <begin position="1585"/>
        <end position="1608"/>
    </location>
</feature>
<feature type="region of interest" description="Disordered" evidence="10">
    <location>
        <begin position="1648"/>
        <end position="1685"/>
    </location>
</feature>
<evidence type="ECO:0000256" key="9">
    <source>
        <dbReference type="PROSITE-ProRule" id="PRU01379"/>
    </source>
</evidence>
<feature type="active site" description="Proton donor/acceptor" evidence="9">
    <location>
        <position position="307"/>
    </location>
</feature>
<keyword evidence="7" id="KW-0862">Zinc</keyword>
<dbReference type="GO" id="GO:0005615">
    <property type="term" value="C:extracellular space"/>
    <property type="evidence" value="ECO:0007669"/>
    <property type="project" value="TreeGrafter"/>
</dbReference>
<name>A0A6P8YAR9_THRPL</name>
<evidence type="ECO:0000313" key="14">
    <source>
        <dbReference type="Proteomes" id="UP000515158"/>
    </source>
</evidence>
<keyword evidence="11" id="KW-1133">Transmembrane helix</keyword>
<dbReference type="RefSeq" id="XP_034236718.1">
    <property type="nucleotide sequence ID" value="XM_034380827.1"/>
</dbReference>
<dbReference type="GO" id="GO:0008270">
    <property type="term" value="F:zinc ion binding"/>
    <property type="evidence" value="ECO:0007669"/>
    <property type="project" value="InterPro"/>
</dbReference>
<evidence type="ECO:0000256" key="7">
    <source>
        <dbReference type="ARBA" id="ARBA00022833"/>
    </source>
</evidence>
<dbReference type="GO" id="GO:0004181">
    <property type="term" value="F:metallocarboxypeptidase activity"/>
    <property type="evidence" value="ECO:0007669"/>
    <property type="project" value="InterPro"/>
</dbReference>
<keyword evidence="3" id="KW-0121">Carboxypeptidase</keyword>
<dbReference type="GO" id="GO:0016485">
    <property type="term" value="P:protein processing"/>
    <property type="evidence" value="ECO:0007669"/>
    <property type="project" value="TreeGrafter"/>
</dbReference>
<evidence type="ECO:0000256" key="5">
    <source>
        <dbReference type="ARBA" id="ARBA00022723"/>
    </source>
</evidence>
<comment type="cofactor">
    <cofactor evidence="1">
        <name>Zn(2+)</name>
        <dbReference type="ChEBI" id="CHEBI:29105"/>
    </cofactor>
</comment>
<feature type="active site" description="Proton donor/acceptor" evidence="9">
    <location>
        <position position="714"/>
    </location>
</feature>
<dbReference type="CDD" id="cd11308">
    <property type="entry name" value="Peptidase_M14NE-CP-C_like"/>
    <property type="match status" value="3"/>
</dbReference>
<feature type="signal peptide" evidence="12">
    <location>
        <begin position="1"/>
        <end position="20"/>
    </location>
</feature>
<comment type="caution">
    <text evidence="9">Lacks conserved residue(s) required for the propagation of feature annotation.</text>
</comment>
<dbReference type="InterPro" id="IPR057247">
    <property type="entry name" value="CARBOXYPEPT_ZN_2"/>
</dbReference>
<evidence type="ECO:0000256" key="12">
    <source>
        <dbReference type="SAM" id="SignalP"/>
    </source>
</evidence>
<dbReference type="InterPro" id="IPR050753">
    <property type="entry name" value="Peptidase_M14_domain"/>
</dbReference>
<evidence type="ECO:0000313" key="15">
    <source>
        <dbReference type="RefSeq" id="XP_034236718.1"/>
    </source>
</evidence>
<dbReference type="KEGG" id="tpal:117642553"/>
<dbReference type="SMART" id="SM00631">
    <property type="entry name" value="Zn_pept"/>
    <property type="match status" value="2"/>
</dbReference>
<comment type="similarity">
    <text evidence="2 9">Belongs to the peptidase M14 family.</text>
</comment>
<dbReference type="InterPro" id="IPR000834">
    <property type="entry name" value="Peptidase_M14"/>
</dbReference>
<feature type="chain" id="PRO_5027612670" evidence="12">
    <location>
        <begin position="21"/>
        <end position="1685"/>
    </location>
</feature>
<dbReference type="Proteomes" id="UP000515158">
    <property type="component" value="Unplaced"/>
</dbReference>
<keyword evidence="5" id="KW-0479">Metal-binding</keyword>
<keyword evidence="14" id="KW-1185">Reference proteome</keyword>
<keyword evidence="11" id="KW-0472">Membrane</keyword>
<dbReference type="CDD" id="cd03858">
    <property type="entry name" value="M14_CP_N-E_like"/>
    <property type="match status" value="1"/>
</dbReference>
<feature type="domain" description="Peptidase M14" evidence="13">
    <location>
        <begin position="450"/>
        <end position="744"/>
    </location>
</feature>
<keyword evidence="11" id="KW-0812">Transmembrane</keyword>
<keyword evidence="8" id="KW-0325">Glycoprotein</keyword>
<keyword evidence="12" id="KW-0732">Signal</keyword>
<evidence type="ECO:0000256" key="1">
    <source>
        <dbReference type="ARBA" id="ARBA00001947"/>
    </source>
</evidence>
<protein>
    <submittedName>
        <fullName evidence="15">Carboxypeptidase D-like</fullName>
    </submittedName>
</protein>
<evidence type="ECO:0000256" key="8">
    <source>
        <dbReference type="ARBA" id="ARBA00023180"/>
    </source>
</evidence>
<dbReference type="GO" id="GO:0006518">
    <property type="term" value="P:peptide metabolic process"/>
    <property type="evidence" value="ECO:0007669"/>
    <property type="project" value="TreeGrafter"/>
</dbReference>
<reference evidence="15" key="1">
    <citation type="submission" date="2025-08" db="UniProtKB">
        <authorList>
            <consortium name="RefSeq"/>
        </authorList>
    </citation>
    <scope>IDENTIFICATION</scope>
    <source>
        <tissue evidence="15">Total insect</tissue>
    </source>
</reference>
<organism evidence="15">
    <name type="scientific">Thrips palmi</name>
    <name type="common">Melon thrips</name>
    <dbReference type="NCBI Taxonomy" id="161013"/>
    <lineage>
        <taxon>Eukaryota</taxon>
        <taxon>Metazoa</taxon>
        <taxon>Ecdysozoa</taxon>
        <taxon>Arthropoda</taxon>
        <taxon>Hexapoda</taxon>
        <taxon>Insecta</taxon>
        <taxon>Pterygota</taxon>
        <taxon>Neoptera</taxon>
        <taxon>Paraneoptera</taxon>
        <taxon>Thysanoptera</taxon>
        <taxon>Terebrantia</taxon>
        <taxon>Thripoidea</taxon>
        <taxon>Thripidae</taxon>
        <taxon>Thrips</taxon>
    </lineage>
</organism>
<dbReference type="FunFam" id="3.40.630.10:FF:000020">
    <property type="entry name" value="Carboxypeptidase D"/>
    <property type="match status" value="2"/>
</dbReference>
<gene>
    <name evidence="15" type="primary">LOC117642553</name>
</gene>
<dbReference type="PROSITE" id="PS00132">
    <property type="entry name" value="CARBOXYPEPT_ZN_1"/>
    <property type="match status" value="2"/>
</dbReference>
<keyword evidence="6" id="KW-0378">Hydrolase</keyword>
<evidence type="ECO:0000256" key="2">
    <source>
        <dbReference type="ARBA" id="ARBA00005988"/>
    </source>
</evidence>
<feature type="compositionally biased region" description="Acidic residues" evidence="10">
    <location>
        <begin position="1658"/>
        <end position="1672"/>
    </location>
</feature>
<evidence type="ECO:0000259" key="13">
    <source>
        <dbReference type="PROSITE" id="PS52035"/>
    </source>
</evidence>
<evidence type="ECO:0000256" key="6">
    <source>
        <dbReference type="ARBA" id="ARBA00022801"/>
    </source>
</evidence>
<feature type="domain" description="Peptidase M14" evidence="13">
    <location>
        <begin position="37"/>
        <end position="337"/>
    </location>
</feature>
<evidence type="ECO:0000256" key="3">
    <source>
        <dbReference type="ARBA" id="ARBA00022645"/>
    </source>
</evidence>
<evidence type="ECO:0000256" key="4">
    <source>
        <dbReference type="ARBA" id="ARBA00022670"/>
    </source>
</evidence>
<dbReference type="CDD" id="cd03868">
    <property type="entry name" value="M14_CPD_I"/>
    <property type="match status" value="1"/>
</dbReference>
<evidence type="ECO:0000256" key="10">
    <source>
        <dbReference type="SAM" id="MobiDB-lite"/>
    </source>
</evidence>
<dbReference type="OrthoDB" id="10249045at2759"/>
<dbReference type="Pfam" id="PF00246">
    <property type="entry name" value="Peptidase_M14"/>
    <property type="match status" value="5"/>
</dbReference>
<dbReference type="PANTHER" id="PTHR11532">
    <property type="entry name" value="PROTEASE M14 CARBOXYPEPTIDASE"/>
    <property type="match status" value="1"/>
</dbReference>
<dbReference type="PRINTS" id="PR00765">
    <property type="entry name" value="CRBOXYPTASEA"/>
</dbReference>
<dbReference type="InterPro" id="IPR057246">
    <property type="entry name" value="CARBOXYPEPT_ZN_1"/>
</dbReference>
<accession>A0A6P8YAR9</accession>
<dbReference type="SUPFAM" id="SSF53187">
    <property type="entry name" value="Zn-dependent exopeptidases"/>
    <property type="match status" value="4"/>
</dbReference>